<protein>
    <recommendedName>
        <fullName evidence="3">N-acetyltransferase domain-containing protein</fullName>
    </recommendedName>
</protein>
<dbReference type="AlphaFoldDB" id="A0A4R8PTE9"/>
<dbReference type="CDD" id="cd04301">
    <property type="entry name" value="NAT_SF"/>
    <property type="match status" value="1"/>
</dbReference>
<name>A0A4R8PTE9_9PEZI</name>
<evidence type="ECO:0008006" key="3">
    <source>
        <dbReference type="Google" id="ProtNLM"/>
    </source>
</evidence>
<evidence type="ECO:0000313" key="1">
    <source>
        <dbReference type="EMBL" id="TDZ27526.1"/>
    </source>
</evidence>
<evidence type="ECO:0000313" key="2">
    <source>
        <dbReference type="Proteomes" id="UP000295604"/>
    </source>
</evidence>
<sequence length="195" mass="21952">MEKFNIRPAKIVFDDAGFIVSAFDSTLAHLEAIGSREMWGSTPFSQKDGFAEETIKDVQTSEAYHSTGEGDALRIFIAEVRVEAPEWQSGFETQLRYRVADEKGYSHLSVGAAFIREEWIPGHLKSQFEVQGIREELEGKEGFVFLDVVVTDYRTSHRKGAGKALIQRAVDYGRSKRKKVLYLDAWSGNGRKLVG</sequence>
<dbReference type="Gene3D" id="3.40.630.30">
    <property type="match status" value="1"/>
</dbReference>
<gene>
    <name evidence="1" type="ORF">C8034_v009730</name>
</gene>
<comment type="caution">
    <text evidence="1">The sequence shown here is derived from an EMBL/GenBank/DDBJ whole genome shotgun (WGS) entry which is preliminary data.</text>
</comment>
<proteinExistence type="predicted"/>
<dbReference type="EMBL" id="QAPF01006547">
    <property type="protein sequence ID" value="TDZ27526.1"/>
    <property type="molecule type" value="Genomic_DNA"/>
</dbReference>
<keyword evidence="2" id="KW-1185">Reference proteome</keyword>
<accession>A0A4R8PTE9</accession>
<organism evidence="1 2">
    <name type="scientific">Colletotrichum sidae</name>
    <dbReference type="NCBI Taxonomy" id="1347389"/>
    <lineage>
        <taxon>Eukaryota</taxon>
        <taxon>Fungi</taxon>
        <taxon>Dikarya</taxon>
        <taxon>Ascomycota</taxon>
        <taxon>Pezizomycotina</taxon>
        <taxon>Sordariomycetes</taxon>
        <taxon>Hypocreomycetidae</taxon>
        <taxon>Glomerellales</taxon>
        <taxon>Glomerellaceae</taxon>
        <taxon>Colletotrichum</taxon>
        <taxon>Colletotrichum orbiculare species complex</taxon>
    </lineage>
</organism>
<dbReference type="Proteomes" id="UP000295604">
    <property type="component" value="Unassembled WGS sequence"/>
</dbReference>
<reference evidence="1 2" key="1">
    <citation type="submission" date="2018-11" db="EMBL/GenBank/DDBJ databases">
        <title>Genome sequence and assembly of Colletotrichum sidae.</title>
        <authorList>
            <person name="Gan P."/>
            <person name="Shirasu K."/>
        </authorList>
    </citation>
    <scope>NUCLEOTIDE SEQUENCE [LARGE SCALE GENOMIC DNA]</scope>
    <source>
        <strain evidence="1 2">CBS 518.97</strain>
    </source>
</reference>